<comment type="caution">
    <text evidence="18">The sequence shown here is derived from an EMBL/GenBank/DDBJ whole genome shotgun (WGS) entry which is preliminary data.</text>
</comment>
<evidence type="ECO:0000256" key="9">
    <source>
        <dbReference type="ARBA" id="ARBA00022824"/>
    </source>
</evidence>
<feature type="transmembrane region" description="Helical" evidence="15">
    <location>
        <begin position="185"/>
        <end position="203"/>
    </location>
</feature>
<comment type="pathway">
    <text evidence="2 15">Protein modification; protein glycosylation.</text>
</comment>
<dbReference type="Gene3D" id="2.80.10.50">
    <property type="match status" value="1"/>
</dbReference>
<dbReference type="InterPro" id="IPR036300">
    <property type="entry name" value="MIR_dom_sf"/>
</dbReference>
<dbReference type="EMBL" id="LSSL01002765">
    <property type="protein sequence ID" value="OLY81118.1"/>
    <property type="molecule type" value="Genomic_DNA"/>
</dbReference>
<keyword evidence="10 15" id="KW-1133">Transmembrane helix</keyword>
<dbReference type="Pfam" id="PF02366">
    <property type="entry name" value="PMT"/>
    <property type="match status" value="1"/>
</dbReference>
<dbReference type="PANTHER" id="PTHR10050:SF50">
    <property type="entry name" value="DOLICHYL-PHOSPHATE-MANNOSE--PROTEIN MANNOSYLTRANSFERASE 1-RELATED"/>
    <property type="match status" value="1"/>
</dbReference>
<dbReference type="InterPro" id="IPR016093">
    <property type="entry name" value="MIR_motif"/>
</dbReference>
<comment type="function">
    <text evidence="15">Transfers mannose from Dol-P-mannose to Ser or Thr residues on proteins.</text>
</comment>
<feature type="region of interest" description="Disordered" evidence="16">
    <location>
        <begin position="28"/>
        <end position="63"/>
    </location>
</feature>
<evidence type="ECO:0000256" key="2">
    <source>
        <dbReference type="ARBA" id="ARBA00004922"/>
    </source>
</evidence>
<dbReference type="OrthoDB" id="292747at2759"/>
<evidence type="ECO:0000313" key="18">
    <source>
        <dbReference type="EMBL" id="OLY81118.1"/>
    </source>
</evidence>
<dbReference type="PROSITE" id="PS50919">
    <property type="entry name" value="MIR"/>
    <property type="match status" value="2"/>
</dbReference>
<dbReference type="Pfam" id="PF16192">
    <property type="entry name" value="PMT_4TMC"/>
    <property type="match status" value="1"/>
</dbReference>
<evidence type="ECO:0000256" key="10">
    <source>
        <dbReference type="ARBA" id="ARBA00022989"/>
    </source>
</evidence>
<feature type="domain" description="MIR" evidence="17">
    <location>
        <begin position="349"/>
        <end position="405"/>
    </location>
</feature>
<accession>A0A1R0GW96</accession>
<comment type="catalytic activity">
    <reaction evidence="13 15">
        <text>a di-trans,poly-cis-dolichyl beta-D-mannosyl phosphate + L-threonyl-[protein] = 3-O-(alpha-D-mannosyl)-L-threonyl-[protein] + a di-trans,poly-cis-dolichyl phosphate + H(+)</text>
        <dbReference type="Rhea" id="RHEA:53396"/>
        <dbReference type="Rhea" id="RHEA-COMP:11060"/>
        <dbReference type="Rhea" id="RHEA-COMP:13547"/>
        <dbReference type="Rhea" id="RHEA-COMP:19498"/>
        <dbReference type="Rhea" id="RHEA-COMP:19501"/>
        <dbReference type="ChEBI" id="CHEBI:15378"/>
        <dbReference type="ChEBI" id="CHEBI:30013"/>
        <dbReference type="ChEBI" id="CHEBI:57683"/>
        <dbReference type="ChEBI" id="CHEBI:58211"/>
        <dbReference type="ChEBI" id="CHEBI:137323"/>
        <dbReference type="EC" id="2.4.1.109"/>
    </reaction>
</comment>
<comment type="subcellular location">
    <subcellularLocation>
        <location evidence="1 15">Endoplasmic reticulum membrane</location>
        <topology evidence="1 15">Multi-pass membrane protein</topology>
    </subcellularLocation>
</comment>
<keyword evidence="9 15" id="KW-0256">Endoplasmic reticulum</keyword>
<dbReference type="STRING" id="133383.A0A1R0GW96"/>
<evidence type="ECO:0000256" key="5">
    <source>
        <dbReference type="ARBA" id="ARBA00022676"/>
    </source>
</evidence>
<keyword evidence="5 15" id="KW-0328">Glycosyltransferase</keyword>
<dbReference type="SUPFAM" id="SSF82109">
    <property type="entry name" value="MIR domain"/>
    <property type="match status" value="1"/>
</dbReference>
<dbReference type="GO" id="GO:0004169">
    <property type="term" value="F:dolichyl-phosphate-mannose-protein mannosyltransferase activity"/>
    <property type="evidence" value="ECO:0007669"/>
    <property type="project" value="UniProtKB-UniRule"/>
</dbReference>
<feature type="transmembrane region" description="Helical" evidence="15">
    <location>
        <begin position="652"/>
        <end position="674"/>
    </location>
</feature>
<reference evidence="18 19" key="1">
    <citation type="journal article" date="2016" name="Mol. Biol. Evol.">
        <title>Genome-Wide Survey of Gut Fungi (Harpellales) Reveals the First Horizontally Transferred Ubiquitin Gene from a Mosquito Host.</title>
        <authorList>
            <person name="Wang Y."/>
            <person name="White M.M."/>
            <person name="Kvist S."/>
            <person name="Moncalvo J.M."/>
        </authorList>
    </citation>
    <scope>NUCLEOTIDE SEQUENCE [LARGE SCALE GENOMIC DNA]</scope>
    <source>
        <strain evidence="18 19">ALG-7-W6</strain>
    </source>
</reference>
<dbReference type="AlphaFoldDB" id="A0A1R0GW96"/>
<evidence type="ECO:0000256" key="12">
    <source>
        <dbReference type="ARBA" id="ARBA00023180"/>
    </source>
</evidence>
<name>A0A1R0GW96_9FUNG</name>
<feature type="compositionally biased region" description="Low complexity" evidence="16">
    <location>
        <begin position="33"/>
        <end position="46"/>
    </location>
</feature>
<evidence type="ECO:0000256" key="7">
    <source>
        <dbReference type="ARBA" id="ARBA00022692"/>
    </source>
</evidence>
<feature type="transmembrane region" description="Helical" evidence="15">
    <location>
        <begin position="210"/>
        <end position="230"/>
    </location>
</feature>
<evidence type="ECO:0000256" key="13">
    <source>
        <dbReference type="ARBA" id="ARBA00045085"/>
    </source>
</evidence>
<evidence type="ECO:0000313" key="19">
    <source>
        <dbReference type="Proteomes" id="UP000187455"/>
    </source>
</evidence>
<dbReference type="EC" id="2.4.1.109" evidence="4 15"/>
<keyword evidence="8" id="KW-0677">Repeat</keyword>
<keyword evidence="19" id="KW-1185">Reference proteome</keyword>
<evidence type="ECO:0000256" key="4">
    <source>
        <dbReference type="ARBA" id="ARBA00012839"/>
    </source>
</evidence>
<evidence type="ECO:0000256" key="14">
    <source>
        <dbReference type="ARBA" id="ARBA00045102"/>
    </source>
</evidence>
<feature type="transmembrane region" description="Helical" evidence="15">
    <location>
        <begin position="618"/>
        <end position="640"/>
    </location>
</feature>
<proteinExistence type="inferred from homology"/>
<dbReference type="Pfam" id="PF02815">
    <property type="entry name" value="MIR"/>
    <property type="match status" value="1"/>
</dbReference>
<sequence>MVQENKSEPSAVSSSVQKNYARKRNVKAELNGFSESDSDSTTTAETFTKHKETPVVPPPSSKSQSVVFTSVDYLLIFAISIFAILFRTYNLSHPTEVVFDEVHFGKFAGKYINRTYFFDLHPPIAKMMFALAGYLDGYNGLFSFDNIGQDLVANNVHYLGMRLLSALAGALIVPASYVTIRACGFSIYAACFAAFSVCFENGLITQSRLILLDSILVFFSVYTVMFYSLFRTVSKAPYSIYWWSWLALTGFNLGCALSSKWIALFLVAFIGVCTIVDLWDMIADTSISPRTYFNQFLARAVCLIAIPLSVYVLSFVVHFQILDKIEKPDSGFSTEFNRSFIGGDNSSTMKHIYFGSTIRIKHTNTNGGFLHSHSHDWEGEKSSKQQQVTIYSYPDGNNLFRIIPAYNVTLDSAVQPVRDGDIVRLKHITTGKNIHSHNVKPPVSTGDDKFEVSAYGAEDFDGDSNDDFRLEIVSSKNKKNSDGTLDVEAINTKFRLIHVNMNCALFNSRKKLPKYAFEQFEVLCMRNCRPKMSTWHIENAEFISPDSPELVNNETTTYHTLSTWQKIVEYNSRMIAVNNELIGDHPFASRPGKWPFLFRGTAYWGGKGSVIYQLGNPLVWWFSSTSVILFCLFTVVNHLYYKRTSQVLIPAADNFSIQMLVTGYLLHYLPFFIIGRELFLHHYFAALWFSIMVFASFLDAAITFYTAKNMKDSKASKFIKPAIFAFVSLAFLYSFYVFMPIAYGGQMTKSQCQSMKWRDSWDIDCSHAI</sequence>
<feature type="transmembrane region" description="Helical" evidence="15">
    <location>
        <begin position="159"/>
        <end position="179"/>
    </location>
</feature>
<comment type="similarity">
    <text evidence="3 15">Belongs to the glycosyltransferase 39 family.</text>
</comment>
<keyword evidence="11 15" id="KW-0472">Membrane</keyword>
<evidence type="ECO:0000256" key="6">
    <source>
        <dbReference type="ARBA" id="ARBA00022679"/>
    </source>
</evidence>
<feature type="transmembrane region" description="Helical" evidence="15">
    <location>
        <begin position="66"/>
        <end position="86"/>
    </location>
</feature>
<evidence type="ECO:0000256" key="11">
    <source>
        <dbReference type="ARBA" id="ARBA00023136"/>
    </source>
</evidence>
<organism evidence="18 19">
    <name type="scientific">Smittium mucronatum</name>
    <dbReference type="NCBI Taxonomy" id="133383"/>
    <lineage>
        <taxon>Eukaryota</taxon>
        <taxon>Fungi</taxon>
        <taxon>Fungi incertae sedis</taxon>
        <taxon>Zoopagomycota</taxon>
        <taxon>Kickxellomycotina</taxon>
        <taxon>Harpellomycetes</taxon>
        <taxon>Harpellales</taxon>
        <taxon>Legeriomycetaceae</taxon>
        <taxon>Smittium</taxon>
    </lineage>
</organism>
<dbReference type="InterPro" id="IPR032421">
    <property type="entry name" value="PMT_4TMC"/>
</dbReference>
<keyword evidence="6 15" id="KW-0808">Transferase</keyword>
<feature type="transmembrane region" description="Helical" evidence="15">
    <location>
        <begin position="296"/>
        <end position="319"/>
    </location>
</feature>
<evidence type="ECO:0000256" key="15">
    <source>
        <dbReference type="RuleBase" id="RU367007"/>
    </source>
</evidence>
<dbReference type="Proteomes" id="UP000187455">
    <property type="component" value="Unassembled WGS sequence"/>
</dbReference>
<dbReference type="InterPro" id="IPR003342">
    <property type="entry name" value="ArnT-like_N"/>
</dbReference>
<protein>
    <recommendedName>
        <fullName evidence="4 15">Dolichyl-phosphate-mannose--protein mannosyltransferase</fullName>
        <ecNumber evidence="4 15">2.4.1.109</ecNumber>
    </recommendedName>
</protein>
<evidence type="ECO:0000256" key="16">
    <source>
        <dbReference type="SAM" id="MobiDB-lite"/>
    </source>
</evidence>
<feature type="transmembrane region" description="Helical" evidence="15">
    <location>
        <begin position="242"/>
        <end position="275"/>
    </location>
</feature>
<gene>
    <name evidence="18" type="ORF">AYI68_g4779</name>
</gene>
<comment type="catalytic activity">
    <reaction evidence="14 15">
        <text>a di-trans,poly-cis-dolichyl beta-D-mannosyl phosphate + L-seryl-[protein] = 3-O-(alpha-D-mannosyl)-L-seryl-[protein] + a di-trans,poly-cis-dolichyl phosphate + H(+)</text>
        <dbReference type="Rhea" id="RHEA:17377"/>
        <dbReference type="Rhea" id="RHEA-COMP:9863"/>
        <dbReference type="Rhea" id="RHEA-COMP:13546"/>
        <dbReference type="Rhea" id="RHEA-COMP:19498"/>
        <dbReference type="Rhea" id="RHEA-COMP:19501"/>
        <dbReference type="ChEBI" id="CHEBI:15378"/>
        <dbReference type="ChEBI" id="CHEBI:29999"/>
        <dbReference type="ChEBI" id="CHEBI:57683"/>
        <dbReference type="ChEBI" id="CHEBI:58211"/>
        <dbReference type="ChEBI" id="CHEBI:137321"/>
        <dbReference type="EC" id="2.4.1.109"/>
    </reaction>
</comment>
<feature type="transmembrane region" description="Helical" evidence="15">
    <location>
        <begin position="686"/>
        <end position="706"/>
    </location>
</feature>
<dbReference type="PANTHER" id="PTHR10050">
    <property type="entry name" value="DOLICHYL-PHOSPHATE-MANNOSE--PROTEIN MANNOSYLTRANSFERASE"/>
    <property type="match status" value="1"/>
</dbReference>
<keyword evidence="12" id="KW-0325">Glycoprotein</keyword>
<dbReference type="InterPro" id="IPR027005">
    <property type="entry name" value="PMT-like"/>
</dbReference>
<evidence type="ECO:0000256" key="1">
    <source>
        <dbReference type="ARBA" id="ARBA00004477"/>
    </source>
</evidence>
<feature type="transmembrane region" description="Helical" evidence="15">
    <location>
        <begin position="718"/>
        <end position="739"/>
    </location>
</feature>
<dbReference type="GO" id="GO:0005789">
    <property type="term" value="C:endoplasmic reticulum membrane"/>
    <property type="evidence" value="ECO:0007669"/>
    <property type="project" value="UniProtKB-SubCell"/>
</dbReference>
<dbReference type="SMART" id="SM00472">
    <property type="entry name" value="MIR"/>
    <property type="match status" value="3"/>
</dbReference>
<evidence type="ECO:0000259" key="17">
    <source>
        <dbReference type="PROSITE" id="PS50919"/>
    </source>
</evidence>
<evidence type="ECO:0000256" key="8">
    <source>
        <dbReference type="ARBA" id="ARBA00022737"/>
    </source>
</evidence>
<dbReference type="UniPathway" id="UPA00378"/>
<feature type="domain" description="MIR" evidence="17">
    <location>
        <begin position="414"/>
        <end position="473"/>
    </location>
</feature>
<keyword evidence="7 15" id="KW-0812">Transmembrane</keyword>
<evidence type="ECO:0000256" key="3">
    <source>
        <dbReference type="ARBA" id="ARBA00007222"/>
    </source>
</evidence>